<sequence length="90" mass="11032">MSVLIILVFLMHFPIKIITFVQPLLRLWLLPWMKIQTKCKMHFLPFFHYIFVILDLELNLETHTGLEDRALHWHSTRLRMFWLPKIFLLS</sequence>
<evidence type="ECO:0000313" key="2">
    <source>
        <dbReference type="EMBL" id="JAE05670.1"/>
    </source>
</evidence>
<proteinExistence type="predicted"/>
<reference evidence="2" key="2">
    <citation type="journal article" date="2015" name="Data Brief">
        <title>Shoot transcriptome of the giant reed, Arundo donax.</title>
        <authorList>
            <person name="Barrero R.A."/>
            <person name="Guerrero F.D."/>
            <person name="Moolhuijzen P."/>
            <person name="Goolsby J.A."/>
            <person name="Tidwell J."/>
            <person name="Bellgard S.E."/>
            <person name="Bellgard M.I."/>
        </authorList>
    </citation>
    <scope>NUCLEOTIDE SEQUENCE</scope>
    <source>
        <tissue evidence="2">Shoot tissue taken approximately 20 cm above the soil surface</tissue>
    </source>
</reference>
<keyword evidence="1" id="KW-0812">Transmembrane</keyword>
<accession>A0A0A9EY54</accession>
<organism evidence="2">
    <name type="scientific">Arundo donax</name>
    <name type="common">Giant reed</name>
    <name type="synonym">Donax arundinaceus</name>
    <dbReference type="NCBI Taxonomy" id="35708"/>
    <lineage>
        <taxon>Eukaryota</taxon>
        <taxon>Viridiplantae</taxon>
        <taxon>Streptophyta</taxon>
        <taxon>Embryophyta</taxon>
        <taxon>Tracheophyta</taxon>
        <taxon>Spermatophyta</taxon>
        <taxon>Magnoliopsida</taxon>
        <taxon>Liliopsida</taxon>
        <taxon>Poales</taxon>
        <taxon>Poaceae</taxon>
        <taxon>PACMAD clade</taxon>
        <taxon>Arundinoideae</taxon>
        <taxon>Arundineae</taxon>
        <taxon>Arundo</taxon>
    </lineage>
</organism>
<evidence type="ECO:0000256" key="1">
    <source>
        <dbReference type="SAM" id="Phobius"/>
    </source>
</evidence>
<name>A0A0A9EY54_ARUDO</name>
<dbReference type="AlphaFoldDB" id="A0A0A9EY54"/>
<reference evidence="2" key="1">
    <citation type="submission" date="2014-09" db="EMBL/GenBank/DDBJ databases">
        <authorList>
            <person name="Magalhaes I.L.F."/>
            <person name="Oliveira U."/>
            <person name="Santos F.R."/>
            <person name="Vidigal T.H.D.A."/>
            <person name="Brescovit A.D."/>
            <person name="Santos A.J."/>
        </authorList>
    </citation>
    <scope>NUCLEOTIDE SEQUENCE</scope>
    <source>
        <tissue evidence="2">Shoot tissue taken approximately 20 cm above the soil surface</tissue>
    </source>
</reference>
<keyword evidence="1" id="KW-0472">Membrane</keyword>
<dbReference type="EMBL" id="GBRH01192226">
    <property type="protein sequence ID" value="JAE05670.1"/>
    <property type="molecule type" value="Transcribed_RNA"/>
</dbReference>
<keyword evidence="1" id="KW-1133">Transmembrane helix</keyword>
<feature type="transmembrane region" description="Helical" evidence="1">
    <location>
        <begin position="6"/>
        <end position="29"/>
    </location>
</feature>
<protein>
    <submittedName>
        <fullName evidence="2">Uncharacterized protein</fullName>
    </submittedName>
</protein>